<feature type="transmembrane region" description="Helical" evidence="1">
    <location>
        <begin position="76"/>
        <end position="95"/>
    </location>
</feature>
<proteinExistence type="predicted"/>
<keyword evidence="3" id="KW-1185">Reference proteome</keyword>
<evidence type="ECO:0000313" key="3">
    <source>
        <dbReference type="Proteomes" id="UP000317178"/>
    </source>
</evidence>
<keyword evidence="1" id="KW-1133">Transmembrane helix</keyword>
<dbReference type="Proteomes" id="UP000317178">
    <property type="component" value="Chromosome"/>
</dbReference>
<keyword evidence="1" id="KW-0812">Transmembrane</keyword>
<dbReference type="EMBL" id="CP036281">
    <property type="protein sequence ID" value="QDU78318.1"/>
    <property type="molecule type" value="Genomic_DNA"/>
</dbReference>
<sequence>MEIPHLQIAFAGLLLLGLVGYTIYYRALIRNEGPLLATTLSPQRSLSNTRRIQIVLIASTLIGITAYMRLEGSRGYQLPAFPGVFLFLLVFGNSFRTPSMLILRNGVYVYSTPLARRYYPWTDLKTINWVPGNENKLELTTTQSKCITVPIDPTQREFINSLLNEQFAKVVPPIESSQNES</sequence>
<feature type="transmembrane region" description="Helical" evidence="1">
    <location>
        <begin position="6"/>
        <end position="25"/>
    </location>
</feature>
<evidence type="ECO:0000256" key="1">
    <source>
        <dbReference type="SAM" id="Phobius"/>
    </source>
</evidence>
<feature type="transmembrane region" description="Helical" evidence="1">
    <location>
        <begin position="52"/>
        <end position="70"/>
    </location>
</feature>
<reference evidence="2 3" key="1">
    <citation type="submission" date="2019-02" db="EMBL/GenBank/DDBJ databases">
        <title>Deep-cultivation of Planctomycetes and their phenomic and genomic characterization uncovers novel biology.</title>
        <authorList>
            <person name="Wiegand S."/>
            <person name="Jogler M."/>
            <person name="Boedeker C."/>
            <person name="Pinto D."/>
            <person name="Vollmers J."/>
            <person name="Rivas-Marin E."/>
            <person name="Kohn T."/>
            <person name="Peeters S.H."/>
            <person name="Heuer A."/>
            <person name="Rast P."/>
            <person name="Oberbeckmann S."/>
            <person name="Bunk B."/>
            <person name="Jeske O."/>
            <person name="Meyerdierks A."/>
            <person name="Storesund J.E."/>
            <person name="Kallscheuer N."/>
            <person name="Luecker S."/>
            <person name="Lage O.M."/>
            <person name="Pohl T."/>
            <person name="Merkel B.J."/>
            <person name="Hornburger P."/>
            <person name="Mueller R.-W."/>
            <person name="Bruemmer F."/>
            <person name="Labrenz M."/>
            <person name="Spormann A.M."/>
            <person name="Op den Camp H."/>
            <person name="Overmann J."/>
            <person name="Amann R."/>
            <person name="Jetten M.S.M."/>
            <person name="Mascher T."/>
            <person name="Medema M.H."/>
            <person name="Devos D.P."/>
            <person name="Kaster A.-K."/>
            <person name="Ovreas L."/>
            <person name="Rohde M."/>
            <person name="Galperin M.Y."/>
            <person name="Jogler C."/>
        </authorList>
    </citation>
    <scope>NUCLEOTIDE SEQUENCE [LARGE SCALE GENOMIC DNA]</scope>
    <source>
        <strain evidence="2 3">Pla110</strain>
    </source>
</reference>
<protein>
    <submittedName>
        <fullName evidence="2">Uncharacterized protein</fullName>
    </submittedName>
</protein>
<keyword evidence="1" id="KW-0472">Membrane</keyword>
<dbReference type="KEGG" id="plon:Pla110_00190"/>
<organism evidence="2 3">
    <name type="scientific">Polystyrenella longa</name>
    <dbReference type="NCBI Taxonomy" id="2528007"/>
    <lineage>
        <taxon>Bacteria</taxon>
        <taxon>Pseudomonadati</taxon>
        <taxon>Planctomycetota</taxon>
        <taxon>Planctomycetia</taxon>
        <taxon>Planctomycetales</taxon>
        <taxon>Planctomycetaceae</taxon>
        <taxon>Polystyrenella</taxon>
    </lineage>
</organism>
<accession>A0A518CGG1</accession>
<gene>
    <name evidence="2" type="ORF">Pla110_00190</name>
</gene>
<name>A0A518CGG1_9PLAN</name>
<evidence type="ECO:0000313" key="2">
    <source>
        <dbReference type="EMBL" id="QDU78318.1"/>
    </source>
</evidence>
<dbReference type="RefSeq" id="WP_144991966.1">
    <property type="nucleotide sequence ID" value="NZ_CP036281.1"/>
</dbReference>
<dbReference type="AlphaFoldDB" id="A0A518CGG1"/>